<dbReference type="InterPro" id="IPR004119">
    <property type="entry name" value="EcKL"/>
</dbReference>
<reference evidence="1 2" key="1">
    <citation type="submission" date="2015-03" db="EMBL/GenBank/DDBJ databases">
        <title>Genome sequence of Pseudoalteromonas aurantia.</title>
        <authorList>
            <person name="Xie B.-B."/>
            <person name="Rong J.-C."/>
            <person name="Qin Q.-L."/>
            <person name="Zhang Y.-Z."/>
        </authorList>
    </citation>
    <scope>NUCLEOTIDE SEQUENCE [LARGE SCALE GENOMIC DNA]</scope>
    <source>
        <strain evidence="1 2">208</strain>
    </source>
</reference>
<dbReference type="EMBL" id="AQGV01000015">
    <property type="protein sequence ID" value="MBE0371090.1"/>
    <property type="molecule type" value="Genomic_DNA"/>
</dbReference>
<dbReference type="InterPro" id="IPR011009">
    <property type="entry name" value="Kinase-like_dom_sf"/>
</dbReference>
<accession>A0ABR9ELF6</accession>
<dbReference type="Proteomes" id="UP000615755">
    <property type="component" value="Unassembled WGS sequence"/>
</dbReference>
<keyword evidence="2" id="KW-1185">Reference proteome</keyword>
<dbReference type="PANTHER" id="PTHR11012:SF30">
    <property type="entry name" value="PROTEIN KINASE-LIKE DOMAIN-CONTAINING"/>
    <property type="match status" value="1"/>
</dbReference>
<evidence type="ECO:0000313" key="1">
    <source>
        <dbReference type="EMBL" id="MBE0371090.1"/>
    </source>
</evidence>
<protein>
    <recommendedName>
        <fullName evidence="3">Kinase</fullName>
    </recommendedName>
</protein>
<evidence type="ECO:0000313" key="2">
    <source>
        <dbReference type="Proteomes" id="UP000615755"/>
    </source>
</evidence>
<dbReference type="Pfam" id="PF02958">
    <property type="entry name" value="EcKL"/>
    <property type="match status" value="1"/>
</dbReference>
<gene>
    <name evidence="1" type="ORF">PAUR_b1268</name>
</gene>
<comment type="caution">
    <text evidence="1">The sequence shown here is derived from an EMBL/GenBank/DDBJ whole genome shotgun (WGS) entry which is preliminary data.</text>
</comment>
<dbReference type="PANTHER" id="PTHR11012">
    <property type="entry name" value="PROTEIN KINASE-LIKE DOMAIN-CONTAINING"/>
    <property type="match status" value="1"/>
</dbReference>
<organism evidence="1 2">
    <name type="scientific">Pseudoalteromonas aurantia 208</name>
    <dbReference type="NCBI Taxonomy" id="1314867"/>
    <lineage>
        <taxon>Bacteria</taxon>
        <taxon>Pseudomonadati</taxon>
        <taxon>Pseudomonadota</taxon>
        <taxon>Gammaproteobacteria</taxon>
        <taxon>Alteromonadales</taxon>
        <taxon>Pseudoalteromonadaceae</taxon>
        <taxon>Pseudoalteromonas</taxon>
    </lineage>
</organism>
<sequence length="367" mass="42505">MPKRSLYQRLTTQKPRCIIEVFYYFRLMIINGMRDRVRKNGVTFRTNMTVYLKQLKNAFDQVLLYDDTHALWSGCGSIIKANIDGQDVVIKHTYVPDSLKHRHIIQTDIAKHRKAKSYAVEMDFYQFITAALPAHIDVPKLIWSASSDVSNTLVFRDFSVSGFVTPEIASLADIKEIITWLARFHGTFLGVSSPLIEQKLWSQGGYWHLATRPDEFRKMANCPEKIHAAQMDTIITNSPFKTLIHGDAKLANFALNQQIVIGYDFQYVGKGIGLQDVMLFFTSVFNAEQLTEHCDMLLEFYFKALQLALSNRFEPRVIQQIEQSWREAWPIIWADFYRFLLGWKPDHSKINPYMKMQSKTAVAQMVL</sequence>
<dbReference type="SUPFAM" id="SSF56112">
    <property type="entry name" value="Protein kinase-like (PK-like)"/>
    <property type="match status" value="1"/>
</dbReference>
<proteinExistence type="predicted"/>
<evidence type="ECO:0008006" key="3">
    <source>
        <dbReference type="Google" id="ProtNLM"/>
    </source>
</evidence>
<name>A0ABR9ELF6_9GAMM</name>